<dbReference type="RefSeq" id="WP_145367432.1">
    <property type="nucleotide sequence ID" value="NZ_CP036275.1"/>
</dbReference>
<dbReference type="Proteomes" id="UP000320496">
    <property type="component" value="Chromosome"/>
</dbReference>
<feature type="chain" id="PRO_5021939494" description="DUF1571 domain-containing protein" evidence="2">
    <location>
        <begin position="23"/>
        <end position="288"/>
    </location>
</feature>
<accession>A0A517Z2V5</accession>
<evidence type="ECO:0008006" key="5">
    <source>
        <dbReference type="Google" id="ProtNLM"/>
    </source>
</evidence>
<keyword evidence="2" id="KW-0732">Signal</keyword>
<name>A0A517Z2V5_9PLAN</name>
<evidence type="ECO:0000313" key="4">
    <source>
        <dbReference type="Proteomes" id="UP000320496"/>
    </source>
</evidence>
<keyword evidence="4" id="KW-1185">Reference proteome</keyword>
<evidence type="ECO:0000256" key="2">
    <source>
        <dbReference type="SAM" id="SignalP"/>
    </source>
</evidence>
<feature type="signal peptide" evidence="2">
    <location>
        <begin position="1"/>
        <end position="22"/>
    </location>
</feature>
<sequence precursor="true">MRVFISCAAACFSVIVAFPSSGGAEQLPYTADDVCAAAADWKNSFHSLRVDYRWSAPGEWKRRNPELSLDEIARLYYCRCIWTYGDDSREKLESWFYERGQLVAREVEGNDGRLHYLIRYVPGSNDPERYRLWIPGLNDAPHRIVCHPVRHLYYGSGGHDWHDSRFRESLEVVGTRVIDDALCVGIRRAGDDDRLLWLDTTHDFLLRLLEPEEQFVVEEYRQLEDGRWFPARGKLRVAPDTTPQVWRVNSVRRNPTLDSAAFALPARPDADAPREARGRGGGTSPRQY</sequence>
<dbReference type="EMBL" id="CP036275">
    <property type="protein sequence ID" value="QDU36805.1"/>
    <property type="molecule type" value="Genomic_DNA"/>
</dbReference>
<evidence type="ECO:0000256" key="1">
    <source>
        <dbReference type="SAM" id="MobiDB-lite"/>
    </source>
</evidence>
<organism evidence="3 4">
    <name type="scientific">Maioricimonas rarisocia</name>
    <dbReference type="NCBI Taxonomy" id="2528026"/>
    <lineage>
        <taxon>Bacteria</taxon>
        <taxon>Pseudomonadati</taxon>
        <taxon>Planctomycetota</taxon>
        <taxon>Planctomycetia</taxon>
        <taxon>Planctomycetales</taxon>
        <taxon>Planctomycetaceae</taxon>
        <taxon>Maioricimonas</taxon>
    </lineage>
</organism>
<feature type="region of interest" description="Disordered" evidence="1">
    <location>
        <begin position="262"/>
        <end position="288"/>
    </location>
</feature>
<reference evidence="3 4" key="1">
    <citation type="submission" date="2019-02" db="EMBL/GenBank/DDBJ databases">
        <title>Deep-cultivation of Planctomycetes and their phenomic and genomic characterization uncovers novel biology.</title>
        <authorList>
            <person name="Wiegand S."/>
            <person name="Jogler M."/>
            <person name="Boedeker C."/>
            <person name="Pinto D."/>
            <person name="Vollmers J."/>
            <person name="Rivas-Marin E."/>
            <person name="Kohn T."/>
            <person name="Peeters S.H."/>
            <person name="Heuer A."/>
            <person name="Rast P."/>
            <person name="Oberbeckmann S."/>
            <person name="Bunk B."/>
            <person name="Jeske O."/>
            <person name="Meyerdierks A."/>
            <person name="Storesund J.E."/>
            <person name="Kallscheuer N."/>
            <person name="Luecker S."/>
            <person name="Lage O.M."/>
            <person name="Pohl T."/>
            <person name="Merkel B.J."/>
            <person name="Hornburger P."/>
            <person name="Mueller R.-W."/>
            <person name="Bruemmer F."/>
            <person name="Labrenz M."/>
            <person name="Spormann A.M."/>
            <person name="Op den Camp H."/>
            <person name="Overmann J."/>
            <person name="Amann R."/>
            <person name="Jetten M.S.M."/>
            <person name="Mascher T."/>
            <person name="Medema M.H."/>
            <person name="Devos D.P."/>
            <person name="Kaster A.-K."/>
            <person name="Ovreas L."/>
            <person name="Rohde M."/>
            <person name="Galperin M.Y."/>
            <person name="Jogler C."/>
        </authorList>
    </citation>
    <scope>NUCLEOTIDE SEQUENCE [LARGE SCALE GENOMIC DNA]</scope>
    <source>
        <strain evidence="3 4">Mal4</strain>
    </source>
</reference>
<feature type="compositionally biased region" description="Basic and acidic residues" evidence="1">
    <location>
        <begin position="268"/>
        <end position="278"/>
    </location>
</feature>
<dbReference type="KEGG" id="mri:Mal4_11030"/>
<evidence type="ECO:0000313" key="3">
    <source>
        <dbReference type="EMBL" id="QDU36805.1"/>
    </source>
</evidence>
<gene>
    <name evidence="3" type="ORF">Mal4_11030</name>
</gene>
<protein>
    <recommendedName>
        <fullName evidence="5">DUF1571 domain-containing protein</fullName>
    </recommendedName>
</protein>
<proteinExistence type="predicted"/>
<feature type="compositionally biased region" description="Gly residues" evidence="1">
    <location>
        <begin position="279"/>
        <end position="288"/>
    </location>
</feature>
<dbReference type="AlphaFoldDB" id="A0A517Z2V5"/>